<gene>
    <name evidence="2" type="ORF">QLX08_007308</name>
</gene>
<protein>
    <submittedName>
        <fullName evidence="2">Uncharacterized protein</fullName>
    </submittedName>
</protein>
<proteinExistence type="predicted"/>
<sequence length="85" mass="9812">MVDVGSSRYRVIDDQPIYVFNDKLLKVIKFDLQVRNNRGNASWRVSVSARIRRRCAKRKQIDRGRAKRALESTSPSTGTSQKSWS</sequence>
<keyword evidence="3" id="KW-1185">Reference proteome</keyword>
<feature type="compositionally biased region" description="Basic and acidic residues" evidence="1">
    <location>
        <begin position="59"/>
        <end position="70"/>
    </location>
</feature>
<reference evidence="2 3" key="1">
    <citation type="submission" date="2024-05" db="EMBL/GenBank/DDBJ databases">
        <title>The nuclear and mitochondrial genome assemblies of Tetragonisca angustula (Apidae: Meliponini), a tiny yet remarkable pollinator in the Neotropics.</title>
        <authorList>
            <person name="Ferrari R."/>
            <person name="Ricardo P.C."/>
            <person name="Dias F.C."/>
            <person name="Araujo N.S."/>
            <person name="Soares D.O."/>
            <person name="Zhou Q.-S."/>
            <person name="Zhu C.-D."/>
            <person name="Coutinho L."/>
            <person name="Airas M.C."/>
            <person name="Batista T.M."/>
        </authorList>
    </citation>
    <scope>NUCLEOTIDE SEQUENCE [LARGE SCALE GENOMIC DNA]</scope>
    <source>
        <strain evidence="2">ASF017062</strain>
        <tissue evidence="2">Abdomen</tissue>
    </source>
</reference>
<name>A0AAW0ZPU6_9HYME</name>
<evidence type="ECO:0000313" key="2">
    <source>
        <dbReference type="EMBL" id="KAK9299812.1"/>
    </source>
</evidence>
<feature type="region of interest" description="Disordered" evidence="1">
    <location>
        <begin position="56"/>
        <end position="85"/>
    </location>
</feature>
<comment type="caution">
    <text evidence="2">The sequence shown here is derived from an EMBL/GenBank/DDBJ whole genome shotgun (WGS) entry which is preliminary data.</text>
</comment>
<evidence type="ECO:0000313" key="3">
    <source>
        <dbReference type="Proteomes" id="UP001432146"/>
    </source>
</evidence>
<feature type="compositionally biased region" description="Polar residues" evidence="1">
    <location>
        <begin position="71"/>
        <end position="85"/>
    </location>
</feature>
<dbReference type="Proteomes" id="UP001432146">
    <property type="component" value="Unassembled WGS sequence"/>
</dbReference>
<dbReference type="AlphaFoldDB" id="A0AAW0ZPU6"/>
<accession>A0AAW0ZPU6</accession>
<organism evidence="2 3">
    <name type="scientific">Tetragonisca angustula</name>
    <dbReference type="NCBI Taxonomy" id="166442"/>
    <lineage>
        <taxon>Eukaryota</taxon>
        <taxon>Metazoa</taxon>
        <taxon>Ecdysozoa</taxon>
        <taxon>Arthropoda</taxon>
        <taxon>Hexapoda</taxon>
        <taxon>Insecta</taxon>
        <taxon>Pterygota</taxon>
        <taxon>Neoptera</taxon>
        <taxon>Endopterygota</taxon>
        <taxon>Hymenoptera</taxon>
        <taxon>Apocrita</taxon>
        <taxon>Aculeata</taxon>
        <taxon>Apoidea</taxon>
        <taxon>Anthophila</taxon>
        <taxon>Apidae</taxon>
        <taxon>Tetragonisca</taxon>
    </lineage>
</organism>
<dbReference type="EMBL" id="JAWNGG020000141">
    <property type="protein sequence ID" value="KAK9299812.1"/>
    <property type="molecule type" value="Genomic_DNA"/>
</dbReference>
<evidence type="ECO:0000256" key="1">
    <source>
        <dbReference type="SAM" id="MobiDB-lite"/>
    </source>
</evidence>